<gene>
    <name evidence="1" type="ORF">GPM918_LOCUS33518</name>
    <name evidence="2" type="ORF">SRO942_LOCUS34202</name>
</gene>
<evidence type="ECO:0000313" key="1">
    <source>
        <dbReference type="EMBL" id="CAF1412059.1"/>
    </source>
</evidence>
<feature type="non-terminal residue" evidence="1">
    <location>
        <position position="1"/>
    </location>
</feature>
<reference evidence="1" key="1">
    <citation type="submission" date="2021-02" db="EMBL/GenBank/DDBJ databases">
        <authorList>
            <person name="Nowell W R."/>
        </authorList>
    </citation>
    <scope>NUCLEOTIDE SEQUENCE</scope>
</reference>
<dbReference type="Proteomes" id="UP000681722">
    <property type="component" value="Unassembled WGS sequence"/>
</dbReference>
<name>A0A815LMS2_9BILA</name>
<dbReference type="OrthoDB" id="6021021at2759"/>
<protein>
    <submittedName>
        <fullName evidence="1">Uncharacterized protein</fullName>
    </submittedName>
</protein>
<organism evidence="1 3">
    <name type="scientific">Didymodactylos carnosus</name>
    <dbReference type="NCBI Taxonomy" id="1234261"/>
    <lineage>
        <taxon>Eukaryota</taxon>
        <taxon>Metazoa</taxon>
        <taxon>Spiralia</taxon>
        <taxon>Gnathifera</taxon>
        <taxon>Rotifera</taxon>
        <taxon>Eurotatoria</taxon>
        <taxon>Bdelloidea</taxon>
        <taxon>Philodinida</taxon>
        <taxon>Philodinidae</taxon>
        <taxon>Didymodactylos</taxon>
    </lineage>
</organism>
<keyword evidence="3" id="KW-1185">Reference proteome</keyword>
<dbReference type="EMBL" id="CAJNOQ010017912">
    <property type="protein sequence ID" value="CAF1412059.1"/>
    <property type="molecule type" value="Genomic_DNA"/>
</dbReference>
<dbReference type="AlphaFoldDB" id="A0A815LMS2"/>
<dbReference type="EMBL" id="CAJOBC010083334">
    <property type="protein sequence ID" value="CAF4300015.1"/>
    <property type="molecule type" value="Genomic_DNA"/>
</dbReference>
<sequence length="114" mass="12718">MNGNVFISHDEAIEHMRTHNSNVISVIPQTAGKKRNGSQVLSGSGTGGIDSWHGTDSAVYKDDKQQYFPAFSFCNLSPLRFDQFIKPFLNYTNTLNLTNINDTTTFIPYQASLI</sequence>
<comment type="caution">
    <text evidence="1">The sequence shown here is derived from an EMBL/GenBank/DDBJ whole genome shotgun (WGS) entry which is preliminary data.</text>
</comment>
<evidence type="ECO:0000313" key="3">
    <source>
        <dbReference type="Proteomes" id="UP000663829"/>
    </source>
</evidence>
<dbReference type="Proteomes" id="UP000663829">
    <property type="component" value="Unassembled WGS sequence"/>
</dbReference>
<evidence type="ECO:0000313" key="2">
    <source>
        <dbReference type="EMBL" id="CAF4300015.1"/>
    </source>
</evidence>
<proteinExistence type="predicted"/>
<accession>A0A815LMS2</accession>